<gene>
    <name evidence="1" type="ORF">L2E82_00197</name>
</gene>
<name>A0ACB9GWE0_CICIN</name>
<reference evidence="2" key="1">
    <citation type="journal article" date="2022" name="Mol. Ecol. Resour.">
        <title>The genomes of chicory, endive, great burdock and yacon provide insights into Asteraceae palaeo-polyploidization history and plant inulin production.</title>
        <authorList>
            <person name="Fan W."/>
            <person name="Wang S."/>
            <person name="Wang H."/>
            <person name="Wang A."/>
            <person name="Jiang F."/>
            <person name="Liu H."/>
            <person name="Zhao H."/>
            <person name="Xu D."/>
            <person name="Zhang Y."/>
        </authorList>
    </citation>
    <scope>NUCLEOTIDE SEQUENCE [LARGE SCALE GENOMIC DNA]</scope>
    <source>
        <strain evidence="2">cv. Punajuju</strain>
    </source>
</reference>
<protein>
    <submittedName>
        <fullName evidence="1">Uncharacterized protein</fullName>
    </submittedName>
</protein>
<organism evidence="1 2">
    <name type="scientific">Cichorium intybus</name>
    <name type="common">Chicory</name>
    <dbReference type="NCBI Taxonomy" id="13427"/>
    <lineage>
        <taxon>Eukaryota</taxon>
        <taxon>Viridiplantae</taxon>
        <taxon>Streptophyta</taxon>
        <taxon>Embryophyta</taxon>
        <taxon>Tracheophyta</taxon>
        <taxon>Spermatophyta</taxon>
        <taxon>Magnoliopsida</taxon>
        <taxon>eudicotyledons</taxon>
        <taxon>Gunneridae</taxon>
        <taxon>Pentapetalae</taxon>
        <taxon>asterids</taxon>
        <taxon>campanulids</taxon>
        <taxon>Asterales</taxon>
        <taxon>Asteraceae</taxon>
        <taxon>Cichorioideae</taxon>
        <taxon>Cichorieae</taxon>
        <taxon>Cichoriinae</taxon>
        <taxon>Cichorium</taxon>
    </lineage>
</organism>
<comment type="caution">
    <text evidence="1">The sequence shown here is derived from an EMBL/GenBank/DDBJ whole genome shotgun (WGS) entry which is preliminary data.</text>
</comment>
<accession>A0ACB9GWE0</accession>
<evidence type="ECO:0000313" key="2">
    <source>
        <dbReference type="Proteomes" id="UP001055811"/>
    </source>
</evidence>
<sequence>MLFRFSCPHTSSQNGKAERKIRSINNVIRTLLSHSSVPPSFWHHALQMATYLLNILPAKTKNYLTPTSLLYSKHPSYNHLRTFGCLCFPLTPSSSVNKLENRSSPCVFLGYPSNHRGYKCYNLSTRKITISRHVVFDESVFPFKSSSTPTPSYSFLQSDPHPSLWSSAAPPVTPTSSPPADNTPATPSRPPLLWTYSRRPKPTHQSADQQPHVSPSPTTSEKGPNPPPPPPPSRTIQTRSMSGISKPSRQLNLHTNTSPEPIPKTPAAALSSPAWNQAMRDEFNAIIANETWELVPRQPNMNVIRCMWIFKHKLTSDGHLERYKARLVCDGRSQQVGVDCGDTFSPVVKPATIRIVLTLALAHSWQIHQLDVQNAFLHGNLVETVYMHQPYGFRDPSHPDHVCRLRKSLYGLKQSPRAWYQRFTDFVSSMGFNHSQCDHSLFIYRKGDDMAFILLYVDDILLITSSDTLRTTIMRQLAQEFAMKDLGRLSHFLGISVTHNPDGLFLSQQKYASDIIERAGLSSCKPAQTPVDVNGKLSATEGDPMDNPTLYRSLAGALQYLTFTRPDITYAVQQVCMFMHAPRTPHFNALKRILRYVQGTLSFGLHMTRPTSLSLIGYTDADWAGCPDTRRSTSGYCLYLGDNLISWSSKRQTTISRSSAEAEYRGVANIVSELCWVRNLLLELHHPPLKASIVYCDNVSAIYLSGNPIQHQRTKHVEIDIHFVREKVRQGQVRVLHVSSRFQIADIFTKGLPRVLFEDFRSSLNLRSPPAMTAGV</sequence>
<dbReference type="EMBL" id="CM042009">
    <property type="protein sequence ID" value="KAI3787777.1"/>
    <property type="molecule type" value="Genomic_DNA"/>
</dbReference>
<keyword evidence="2" id="KW-1185">Reference proteome</keyword>
<reference evidence="1 2" key="2">
    <citation type="journal article" date="2022" name="Mol. Ecol. Resour.">
        <title>The genomes of chicory, endive, great burdock and yacon provide insights into Asteraceae paleo-polyploidization history and plant inulin production.</title>
        <authorList>
            <person name="Fan W."/>
            <person name="Wang S."/>
            <person name="Wang H."/>
            <person name="Wang A."/>
            <person name="Jiang F."/>
            <person name="Liu H."/>
            <person name="Zhao H."/>
            <person name="Xu D."/>
            <person name="Zhang Y."/>
        </authorList>
    </citation>
    <scope>NUCLEOTIDE SEQUENCE [LARGE SCALE GENOMIC DNA]</scope>
    <source>
        <strain evidence="2">cv. Punajuju</strain>
        <tissue evidence="1">Leaves</tissue>
    </source>
</reference>
<dbReference type="Proteomes" id="UP001055811">
    <property type="component" value="Linkage Group LG01"/>
</dbReference>
<proteinExistence type="predicted"/>
<evidence type="ECO:0000313" key="1">
    <source>
        <dbReference type="EMBL" id="KAI3787777.1"/>
    </source>
</evidence>